<dbReference type="EMBL" id="FOQO01000005">
    <property type="protein sequence ID" value="SFI70376.1"/>
    <property type="molecule type" value="Genomic_DNA"/>
</dbReference>
<evidence type="ECO:0000259" key="17">
    <source>
        <dbReference type="PROSITE" id="PS50975"/>
    </source>
</evidence>
<evidence type="ECO:0000256" key="5">
    <source>
        <dbReference type="ARBA" id="ARBA00022490"/>
    </source>
</evidence>
<evidence type="ECO:0000256" key="9">
    <source>
        <dbReference type="ARBA" id="ARBA00022960"/>
    </source>
</evidence>
<evidence type="ECO:0000256" key="2">
    <source>
        <dbReference type="ARBA" id="ARBA00004496"/>
    </source>
</evidence>
<dbReference type="HAMAP" id="MF_00047">
    <property type="entry name" value="Dala_Dala_lig"/>
    <property type="match status" value="1"/>
</dbReference>
<comment type="subcellular location">
    <subcellularLocation>
        <location evidence="2 13">Cytoplasm</location>
    </subcellularLocation>
</comment>
<dbReference type="GO" id="GO:0005737">
    <property type="term" value="C:cytoplasm"/>
    <property type="evidence" value="ECO:0007669"/>
    <property type="project" value="UniProtKB-SubCell"/>
</dbReference>
<name>A0A1I3KCY6_9SPHI</name>
<gene>
    <name evidence="13" type="primary">ddl</name>
    <name evidence="18" type="ORF">SAMN05444682_105163</name>
</gene>
<dbReference type="AlphaFoldDB" id="A0A1I3KCY6"/>
<dbReference type="OrthoDB" id="9813261at2"/>
<evidence type="ECO:0000256" key="6">
    <source>
        <dbReference type="ARBA" id="ARBA00022598"/>
    </source>
</evidence>
<dbReference type="InterPro" id="IPR011127">
    <property type="entry name" value="Dala_Dala_lig_N"/>
</dbReference>
<dbReference type="PANTHER" id="PTHR23132:SF23">
    <property type="entry name" value="D-ALANINE--D-ALANINE LIGASE B"/>
    <property type="match status" value="1"/>
</dbReference>
<dbReference type="EC" id="6.3.2.4" evidence="4 13"/>
<keyword evidence="15" id="KW-0464">Manganese</keyword>
<dbReference type="PROSITE" id="PS50975">
    <property type="entry name" value="ATP_GRASP"/>
    <property type="match status" value="1"/>
</dbReference>
<dbReference type="PROSITE" id="PS00844">
    <property type="entry name" value="DALA_DALA_LIGASE_2"/>
    <property type="match status" value="1"/>
</dbReference>
<dbReference type="Proteomes" id="UP000198670">
    <property type="component" value="Unassembled WGS sequence"/>
</dbReference>
<dbReference type="SUPFAM" id="SSF56059">
    <property type="entry name" value="Glutathione synthetase ATP-binding domain-like"/>
    <property type="match status" value="1"/>
</dbReference>
<keyword evidence="19" id="KW-1185">Reference proteome</keyword>
<keyword evidence="9 13" id="KW-0133">Cell shape</keyword>
<dbReference type="UniPathway" id="UPA00219"/>
<keyword evidence="8 16" id="KW-0067">ATP-binding</keyword>
<dbReference type="PANTHER" id="PTHR23132">
    <property type="entry name" value="D-ALANINE--D-ALANINE LIGASE"/>
    <property type="match status" value="1"/>
</dbReference>
<keyword evidence="5 13" id="KW-0963">Cytoplasm</keyword>
<dbReference type="GO" id="GO:0071555">
    <property type="term" value="P:cell wall organization"/>
    <property type="evidence" value="ECO:0007669"/>
    <property type="project" value="UniProtKB-KW"/>
</dbReference>
<evidence type="ECO:0000256" key="16">
    <source>
        <dbReference type="PROSITE-ProRule" id="PRU00409"/>
    </source>
</evidence>
<evidence type="ECO:0000313" key="19">
    <source>
        <dbReference type="Proteomes" id="UP000198670"/>
    </source>
</evidence>
<evidence type="ECO:0000256" key="7">
    <source>
        <dbReference type="ARBA" id="ARBA00022741"/>
    </source>
</evidence>
<evidence type="ECO:0000256" key="1">
    <source>
        <dbReference type="ARBA" id="ARBA00001936"/>
    </source>
</evidence>
<dbReference type="InterPro" id="IPR011761">
    <property type="entry name" value="ATP-grasp"/>
</dbReference>
<dbReference type="SUPFAM" id="SSF52440">
    <property type="entry name" value="PreATP-grasp domain"/>
    <property type="match status" value="1"/>
</dbReference>
<keyword evidence="6 13" id="KW-0436">Ligase</keyword>
<dbReference type="GO" id="GO:0008716">
    <property type="term" value="F:D-alanine-D-alanine ligase activity"/>
    <property type="evidence" value="ECO:0007669"/>
    <property type="project" value="UniProtKB-UniRule"/>
</dbReference>
<comment type="cofactor">
    <cofactor evidence="15">
        <name>Mg(2+)</name>
        <dbReference type="ChEBI" id="CHEBI:18420"/>
    </cofactor>
    <cofactor evidence="15">
        <name>Mn(2+)</name>
        <dbReference type="ChEBI" id="CHEBI:29035"/>
    </cofactor>
    <text evidence="15">Binds 2 magnesium or manganese ions per subunit.</text>
</comment>
<reference evidence="18 19" key="1">
    <citation type="submission" date="2016-10" db="EMBL/GenBank/DDBJ databases">
        <authorList>
            <person name="de Groot N.N."/>
        </authorList>
    </citation>
    <scope>NUCLEOTIDE SEQUENCE [LARGE SCALE GENOMIC DNA]</scope>
    <source>
        <strain evidence="18 19">RK1</strain>
    </source>
</reference>
<dbReference type="Pfam" id="PF07478">
    <property type="entry name" value="Dala_Dala_lig_C"/>
    <property type="match status" value="1"/>
</dbReference>
<feature type="binding site" evidence="15">
    <location>
        <position position="296"/>
    </location>
    <ligand>
        <name>Mg(2+)</name>
        <dbReference type="ChEBI" id="CHEBI:18420"/>
        <label>1</label>
    </ligand>
</feature>
<evidence type="ECO:0000256" key="13">
    <source>
        <dbReference type="HAMAP-Rule" id="MF_00047"/>
    </source>
</evidence>
<organism evidence="18 19">
    <name type="scientific">Parapedobacter indicus</name>
    <dbReference type="NCBI Taxonomy" id="1477437"/>
    <lineage>
        <taxon>Bacteria</taxon>
        <taxon>Pseudomonadati</taxon>
        <taxon>Bacteroidota</taxon>
        <taxon>Sphingobacteriia</taxon>
        <taxon>Sphingobacteriales</taxon>
        <taxon>Sphingobacteriaceae</taxon>
        <taxon>Parapedobacter</taxon>
    </lineage>
</organism>
<evidence type="ECO:0000313" key="18">
    <source>
        <dbReference type="EMBL" id="SFI70376.1"/>
    </source>
</evidence>
<feature type="active site" evidence="14">
    <location>
        <position position="16"/>
    </location>
</feature>
<comment type="cofactor">
    <cofactor evidence="1">
        <name>Mn(2+)</name>
        <dbReference type="ChEBI" id="CHEBI:29035"/>
    </cofactor>
</comment>
<dbReference type="Pfam" id="PF01820">
    <property type="entry name" value="Dala_Dala_lig_N"/>
    <property type="match status" value="1"/>
</dbReference>
<evidence type="ECO:0000256" key="10">
    <source>
        <dbReference type="ARBA" id="ARBA00022984"/>
    </source>
</evidence>
<dbReference type="Gene3D" id="3.30.1490.20">
    <property type="entry name" value="ATP-grasp fold, A domain"/>
    <property type="match status" value="1"/>
</dbReference>
<evidence type="ECO:0000256" key="14">
    <source>
        <dbReference type="PIRSR" id="PIRSR039102-1"/>
    </source>
</evidence>
<keyword evidence="15" id="KW-0460">Magnesium</keyword>
<proteinExistence type="inferred from homology"/>
<dbReference type="Gene3D" id="3.40.50.20">
    <property type="match status" value="1"/>
</dbReference>
<feature type="binding site" evidence="15">
    <location>
        <position position="296"/>
    </location>
    <ligand>
        <name>Mg(2+)</name>
        <dbReference type="ChEBI" id="CHEBI:18420"/>
        <label>2</label>
    </ligand>
</feature>
<dbReference type="InterPro" id="IPR011095">
    <property type="entry name" value="Dala_Dala_lig_C"/>
</dbReference>
<keyword evidence="10 13" id="KW-0573">Peptidoglycan synthesis</keyword>
<comment type="similarity">
    <text evidence="3 13">Belongs to the D-alanine--D-alanine ligase family.</text>
</comment>
<keyword evidence="15" id="KW-0479">Metal-binding</keyword>
<evidence type="ECO:0000256" key="3">
    <source>
        <dbReference type="ARBA" id="ARBA00010871"/>
    </source>
</evidence>
<dbReference type="NCBIfam" id="TIGR01205">
    <property type="entry name" value="D_ala_D_alaTIGR"/>
    <property type="match status" value="1"/>
</dbReference>
<dbReference type="GO" id="GO:0005524">
    <property type="term" value="F:ATP binding"/>
    <property type="evidence" value="ECO:0007669"/>
    <property type="project" value="UniProtKB-UniRule"/>
</dbReference>
<dbReference type="InterPro" id="IPR013815">
    <property type="entry name" value="ATP_grasp_subdomain_1"/>
</dbReference>
<dbReference type="GO" id="GO:0009252">
    <property type="term" value="P:peptidoglycan biosynthetic process"/>
    <property type="evidence" value="ECO:0007669"/>
    <property type="project" value="UniProtKB-UniRule"/>
</dbReference>
<dbReference type="NCBIfam" id="NF002378">
    <property type="entry name" value="PRK01372.1"/>
    <property type="match status" value="1"/>
</dbReference>
<evidence type="ECO:0000256" key="12">
    <source>
        <dbReference type="ARBA" id="ARBA00047614"/>
    </source>
</evidence>
<dbReference type="InterPro" id="IPR005905">
    <property type="entry name" value="D_ala_D_ala"/>
</dbReference>
<evidence type="ECO:0000256" key="15">
    <source>
        <dbReference type="PIRSR" id="PIRSR039102-3"/>
    </source>
</evidence>
<evidence type="ECO:0000256" key="4">
    <source>
        <dbReference type="ARBA" id="ARBA00012216"/>
    </source>
</evidence>
<dbReference type="InterPro" id="IPR000291">
    <property type="entry name" value="D-Ala_lig_Van_CS"/>
</dbReference>
<protein>
    <recommendedName>
        <fullName evidence="4 13">D-alanine--D-alanine ligase</fullName>
        <ecNumber evidence="4 13">6.3.2.4</ecNumber>
    </recommendedName>
    <alternativeName>
        <fullName evidence="13">D-Ala-D-Ala ligase</fullName>
    </alternativeName>
    <alternativeName>
        <fullName evidence="13">D-alanylalanine synthetase</fullName>
    </alternativeName>
</protein>
<accession>A0A1I3KCY6</accession>
<feature type="domain" description="ATP-grasp" evidence="17">
    <location>
        <begin position="123"/>
        <end position="329"/>
    </location>
</feature>
<keyword evidence="11 13" id="KW-0961">Cell wall biogenesis/degradation</keyword>
<sequence length="336" mass="37465">MQKKRIALVTGGHTDEFAISLLSADFVIGQLDDTKYDVYKIVVSEGRWVYMDDTLAVHPVNRADFTLRLRHEIVHFDVAFIMLHGIPGENGCFQAYLELLGIPYTSCDAATSAITMNKAYTKAVIADIDNLFVAKSVQIDSSERDVAEQLVTERLSLPYFVKPNCGGSSIGMSKVKSRDELPAALDRAFSTKNAGSQILVEEFVTGREFSVGVFKRGNKTVVLPITEVMVADGFFDYEAKYLSKISPDMTPAMLSPFQRSLVEEVVIAVYKRLACKGMVRVDFFLEDKTGKFYFIEINTIPGQTDHSFIPKQVRAAGMDLSLFYEELIEAAVVTER</sequence>
<dbReference type="PROSITE" id="PS00843">
    <property type="entry name" value="DALA_DALA_LIGASE_1"/>
    <property type="match status" value="1"/>
</dbReference>
<dbReference type="GO" id="GO:0008360">
    <property type="term" value="P:regulation of cell shape"/>
    <property type="evidence" value="ECO:0007669"/>
    <property type="project" value="UniProtKB-KW"/>
</dbReference>
<comment type="catalytic activity">
    <reaction evidence="12 13">
        <text>2 D-alanine + ATP = D-alanyl-D-alanine + ADP + phosphate + H(+)</text>
        <dbReference type="Rhea" id="RHEA:11224"/>
        <dbReference type="ChEBI" id="CHEBI:15378"/>
        <dbReference type="ChEBI" id="CHEBI:30616"/>
        <dbReference type="ChEBI" id="CHEBI:43474"/>
        <dbReference type="ChEBI" id="CHEBI:57416"/>
        <dbReference type="ChEBI" id="CHEBI:57822"/>
        <dbReference type="ChEBI" id="CHEBI:456216"/>
        <dbReference type="EC" id="6.3.2.4"/>
    </reaction>
</comment>
<feature type="binding site" evidence="15">
    <location>
        <position position="282"/>
    </location>
    <ligand>
        <name>Mg(2+)</name>
        <dbReference type="ChEBI" id="CHEBI:18420"/>
        <label>1</label>
    </ligand>
</feature>
<feature type="active site" evidence="14">
    <location>
        <position position="168"/>
    </location>
</feature>
<dbReference type="RefSeq" id="WP_090626833.1">
    <property type="nucleotide sequence ID" value="NZ_FOQO01000005.1"/>
</dbReference>
<evidence type="ECO:0000256" key="8">
    <source>
        <dbReference type="ARBA" id="ARBA00022840"/>
    </source>
</evidence>
<dbReference type="PIRSF" id="PIRSF039102">
    <property type="entry name" value="Ddl/VanB"/>
    <property type="match status" value="1"/>
</dbReference>
<dbReference type="Gene3D" id="3.30.470.20">
    <property type="entry name" value="ATP-grasp fold, B domain"/>
    <property type="match status" value="1"/>
</dbReference>
<keyword evidence="7 16" id="KW-0547">Nucleotide-binding</keyword>
<comment type="function">
    <text evidence="13">Cell wall formation.</text>
</comment>
<feature type="active site" evidence="14">
    <location>
        <position position="307"/>
    </location>
</feature>
<dbReference type="InterPro" id="IPR016185">
    <property type="entry name" value="PreATP-grasp_dom_sf"/>
</dbReference>
<comment type="pathway">
    <text evidence="13">Cell wall biogenesis; peptidoglycan biosynthesis.</text>
</comment>
<feature type="binding site" evidence="15">
    <location>
        <position position="298"/>
    </location>
    <ligand>
        <name>Mg(2+)</name>
        <dbReference type="ChEBI" id="CHEBI:18420"/>
        <label>2</label>
    </ligand>
</feature>
<dbReference type="GO" id="GO:0046872">
    <property type="term" value="F:metal ion binding"/>
    <property type="evidence" value="ECO:0007669"/>
    <property type="project" value="UniProtKB-KW"/>
</dbReference>
<evidence type="ECO:0000256" key="11">
    <source>
        <dbReference type="ARBA" id="ARBA00023316"/>
    </source>
</evidence>
<dbReference type="STRING" id="1477437.SAMN05444682_105163"/>